<dbReference type="InterPro" id="IPR050228">
    <property type="entry name" value="Carboxylesterase_BioH"/>
</dbReference>
<dbReference type="Proteomes" id="UP001323617">
    <property type="component" value="Unassembled WGS sequence"/>
</dbReference>
<comment type="caution">
    <text evidence="3">The sequence shown here is derived from an EMBL/GenBank/DDBJ whole genome shotgun (WGS) entry which is preliminary data.</text>
</comment>
<evidence type="ECO:0000256" key="1">
    <source>
        <dbReference type="SAM" id="MobiDB-lite"/>
    </source>
</evidence>
<dbReference type="EMBL" id="JAFFHC010000004">
    <property type="protein sequence ID" value="KAK4676428.1"/>
    <property type="molecule type" value="Genomic_DNA"/>
</dbReference>
<reference evidence="3 4" key="1">
    <citation type="journal article" date="2023" name="bioRxiv">
        <title>High-quality genome assemblies of four members of thePodospora anserinaspecies complex.</title>
        <authorList>
            <person name="Ament-Velasquez S.L."/>
            <person name="Vogan A.A."/>
            <person name="Wallerman O."/>
            <person name="Hartmann F."/>
            <person name="Gautier V."/>
            <person name="Silar P."/>
            <person name="Giraud T."/>
            <person name="Johannesson H."/>
        </authorList>
    </citation>
    <scope>NUCLEOTIDE SEQUENCE [LARGE SCALE GENOMIC DNA]</scope>
    <source>
        <strain evidence="3 4">CBS 124.78</strain>
    </source>
</reference>
<dbReference type="PANTHER" id="PTHR43194:SF4">
    <property type="entry name" value="AB HYDROLASE-1 DOMAIN-CONTAINING PROTEIN"/>
    <property type="match status" value="1"/>
</dbReference>
<dbReference type="Gene3D" id="3.40.50.1820">
    <property type="entry name" value="alpha/beta hydrolase"/>
    <property type="match status" value="1"/>
</dbReference>
<dbReference type="SUPFAM" id="SSF53474">
    <property type="entry name" value="alpha/beta-Hydrolases"/>
    <property type="match status" value="1"/>
</dbReference>
<feature type="region of interest" description="Disordered" evidence="1">
    <location>
        <begin position="215"/>
        <end position="239"/>
    </location>
</feature>
<dbReference type="PANTHER" id="PTHR43194">
    <property type="entry name" value="HYDROLASE ALPHA/BETA FOLD FAMILY"/>
    <property type="match status" value="1"/>
</dbReference>
<keyword evidence="4" id="KW-1185">Reference proteome</keyword>
<organism evidence="3 4">
    <name type="scientific">Podospora pseudoanserina</name>
    <dbReference type="NCBI Taxonomy" id="2609844"/>
    <lineage>
        <taxon>Eukaryota</taxon>
        <taxon>Fungi</taxon>
        <taxon>Dikarya</taxon>
        <taxon>Ascomycota</taxon>
        <taxon>Pezizomycotina</taxon>
        <taxon>Sordariomycetes</taxon>
        <taxon>Sordariomycetidae</taxon>
        <taxon>Sordariales</taxon>
        <taxon>Podosporaceae</taxon>
        <taxon>Podospora</taxon>
    </lineage>
</organism>
<evidence type="ECO:0000313" key="3">
    <source>
        <dbReference type="EMBL" id="KAK4676428.1"/>
    </source>
</evidence>
<evidence type="ECO:0000259" key="2">
    <source>
        <dbReference type="Pfam" id="PF00561"/>
    </source>
</evidence>
<accession>A0ABR0I7T5</accession>
<protein>
    <recommendedName>
        <fullName evidence="2">AB hydrolase-1 domain-containing protein</fullName>
    </recommendedName>
</protein>
<dbReference type="RefSeq" id="XP_062799898.1">
    <property type="nucleotide sequence ID" value="XM_062946321.1"/>
</dbReference>
<feature type="domain" description="AB hydrolase-1" evidence="2">
    <location>
        <begin position="166"/>
        <end position="307"/>
    </location>
</feature>
<name>A0ABR0I7T5_9PEZI</name>
<evidence type="ECO:0000313" key="4">
    <source>
        <dbReference type="Proteomes" id="UP001323617"/>
    </source>
</evidence>
<proteinExistence type="predicted"/>
<dbReference type="InterPro" id="IPR029058">
    <property type="entry name" value="AB_hydrolase_fold"/>
</dbReference>
<dbReference type="Pfam" id="PF00561">
    <property type="entry name" value="Abhydrolase_1"/>
    <property type="match status" value="1"/>
</dbReference>
<dbReference type="GeneID" id="87967186"/>
<sequence>MTKKQSSILIQINVPHTESHSLKESIGRREGNVTIPPHRVEPFSETLSHSTAMNLSFIRCCTGPSDGVFNHHVCQNHQLVMDSIPADAHTREVFYVGGEYVDDGTGNETVYGQVYVEHLVPVRKPLQKYPVIFIPGSSRTGIDFLTTPANNDNNTNSPTQQSWSSHFLSLSHELYLIDPPFRGRSPWHPPTHLSSSSSSSPYLTFGAASLQKAWATPPSSTQWPDSPPAGKGSPAFDHVMKSTHPQLANLAEEQSVAQKSLAALLDKIGKPVILLAHSMGCKIAWLLADARPGLVRAIVAVEPAGPAFQMRGMGGLRKEPTVFGLTEVRLGFEPAVGEGGEGLRRRLVKPGEEGLLECWLQDDGEAGEVRKLVNLRRVEVLVVTGEGSPHRGYDWGTVEFLRQAGVEGVEHLVLRGEVGGVLERRGGGGNGHMMMLERNRGRIGEVLGEWVGRRV</sequence>
<gene>
    <name evidence="3" type="ORF">QC764_400580</name>
</gene>
<dbReference type="InterPro" id="IPR000073">
    <property type="entry name" value="AB_hydrolase_1"/>
</dbReference>